<proteinExistence type="predicted"/>
<dbReference type="PANTHER" id="PTHR43800">
    <property type="entry name" value="PEPTIDYL-LYSINE N-ACETYLTRANSFERASE YJAB"/>
    <property type="match status" value="1"/>
</dbReference>
<organism evidence="4 5">
    <name type="scientific">Aureimonas fodinaquatilis</name>
    <dbReference type="NCBI Taxonomy" id="2565783"/>
    <lineage>
        <taxon>Bacteria</taxon>
        <taxon>Pseudomonadati</taxon>
        <taxon>Pseudomonadota</taxon>
        <taxon>Alphaproteobacteria</taxon>
        <taxon>Hyphomicrobiales</taxon>
        <taxon>Aurantimonadaceae</taxon>
        <taxon>Aureimonas</taxon>
    </lineage>
</organism>
<dbReference type="RefSeq" id="WP_149301411.1">
    <property type="nucleotide sequence ID" value="NZ_VTWH01000005.1"/>
</dbReference>
<dbReference type="SUPFAM" id="SSF55729">
    <property type="entry name" value="Acyl-CoA N-acyltransferases (Nat)"/>
    <property type="match status" value="1"/>
</dbReference>
<name>A0A5B0DR41_9HYPH</name>
<comment type="caution">
    <text evidence="4">The sequence shown here is derived from an EMBL/GenBank/DDBJ whole genome shotgun (WGS) entry which is preliminary data.</text>
</comment>
<evidence type="ECO:0000313" key="5">
    <source>
        <dbReference type="Proteomes" id="UP000324738"/>
    </source>
</evidence>
<gene>
    <name evidence="4" type="ORF">FPY71_16340</name>
</gene>
<dbReference type="InterPro" id="IPR000182">
    <property type="entry name" value="GNAT_dom"/>
</dbReference>
<evidence type="ECO:0000259" key="3">
    <source>
        <dbReference type="PROSITE" id="PS51186"/>
    </source>
</evidence>
<reference evidence="4 5" key="1">
    <citation type="submission" date="2019-08" db="EMBL/GenBank/DDBJ databases">
        <title>Aureimonas fodiniaquatilis sp. nov., isolated from a coal mine wastewater.</title>
        <authorList>
            <person name="Kim W."/>
        </authorList>
    </citation>
    <scope>NUCLEOTIDE SEQUENCE [LARGE SCALE GENOMIC DNA]</scope>
    <source>
        <strain evidence="4 5">CAU 1482</strain>
    </source>
</reference>
<dbReference type="CDD" id="cd04301">
    <property type="entry name" value="NAT_SF"/>
    <property type="match status" value="1"/>
</dbReference>
<sequence length="207" mass="23773">MTNWNERFETIPRGKIAAVATSMELRIRPNLRPERADAPGHIRPVQKPDIDWYLEVYRRVGADHLWFSRLFMERETLAAVLDDSATYVAALTIDGRDEGMLELDFSEDDICEIKYFGVTRLLQGTGAARRLMNHAITVAFDRGVSRVWLHTNTLDHPNAMSFYRRTGFVAYAQQIEIADDPRLRGVLPMNAAPHVPMFPIEGWRDED</sequence>
<feature type="domain" description="N-acetyltransferase" evidence="3">
    <location>
        <begin position="40"/>
        <end position="190"/>
    </location>
</feature>
<dbReference type="InterPro" id="IPR016181">
    <property type="entry name" value="Acyl_CoA_acyltransferase"/>
</dbReference>
<dbReference type="PROSITE" id="PS51186">
    <property type="entry name" value="GNAT"/>
    <property type="match status" value="1"/>
</dbReference>
<dbReference type="Gene3D" id="3.40.630.30">
    <property type="match status" value="1"/>
</dbReference>
<dbReference type="PANTHER" id="PTHR43800:SF1">
    <property type="entry name" value="PEPTIDYL-LYSINE N-ACETYLTRANSFERASE YJAB"/>
    <property type="match status" value="1"/>
</dbReference>
<keyword evidence="1 4" id="KW-0808">Transferase</keyword>
<keyword evidence="5" id="KW-1185">Reference proteome</keyword>
<protein>
    <submittedName>
        <fullName evidence="4">GNAT family N-acetyltransferase</fullName>
    </submittedName>
</protein>
<dbReference type="OrthoDB" id="275336at2"/>
<evidence type="ECO:0000256" key="2">
    <source>
        <dbReference type="ARBA" id="ARBA00023315"/>
    </source>
</evidence>
<keyword evidence="2" id="KW-0012">Acyltransferase</keyword>
<dbReference type="Proteomes" id="UP000324738">
    <property type="component" value="Unassembled WGS sequence"/>
</dbReference>
<dbReference type="Pfam" id="PF00583">
    <property type="entry name" value="Acetyltransf_1"/>
    <property type="match status" value="1"/>
</dbReference>
<dbReference type="AlphaFoldDB" id="A0A5B0DR41"/>
<evidence type="ECO:0000313" key="4">
    <source>
        <dbReference type="EMBL" id="KAA0968462.1"/>
    </source>
</evidence>
<evidence type="ECO:0000256" key="1">
    <source>
        <dbReference type="ARBA" id="ARBA00022679"/>
    </source>
</evidence>
<dbReference type="GO" id="GO:0016747">
    <property type="term" value="F:acyltransferase activity, transferring groups other than amino-acyl groups"/>
    <property type="evidence" value="ECO:0007669"/>
    <property type="project" value="InterPro"/>
</dbReference>
<dbReference type="EMBL" id="VTWH01000005">
    <property type="protein sequence ID" value="KAA0968462.1"/>
    <property type="molecule type" value="Genomic_DNA"/>
</dbReference>
<accession>A0A5B0DR41</accession>